<gene>
    <name evidence="1" type="ORF">B4098_1241</name>
</gene>
<sequence>MPVRTKKDQKGTAHETEARPCGIRAALRKRLPAKLPFRNCIGRMAHLPYIPGGAFLPEK</sequence>
<dbReference type="PATRIC" id="fig|1398.26.peg.41"/>
<proteinExistence type="predicted"/>
<dbReference type="Proteomes" id="UP000075288">
    <property type="component" value="Unassembled WGS sequence"/>
</dbReference>
<accession>A0A150KCR7</accession>
<organism evidence="1 2">
    <name type="scientific">Heyndrickxia coagulans</name>
    <name type="common">Weizmannia coagulans</name>
    <dbReference type="NCBI Taxonomy" id="1398"/>
    <lineage>
        <taxon>Bacteria</taxon>
        <taxon>Bacillati</taxon>
        <taxon>Bacillota</taxon>
        <taxon>Bacilli</taxon>
        <taxon>Bacillales</taxon>
        <taxon>Bacillaceae</taxon>
        <taxon>Heyndrickxia</taxon>
    </lineage>
</organism>
<reference evidence="1 2" key="1">
    <citation type="submission" date="2016-01" db="EMBL/GenBank/DDBJ databases">
        <title>Genome Sequences of Twelve Sporeforming Bacillus Species Isolated from Foods.</title>
        <authorList>
            <person name="Berendsen E.M."/>
            <person name="Wells-Bennik M.H."/>
            <person name="Krawcyk A.O."/>
            <person name="De Jong A."/>
            <person name="Holsappel S."/>
            <person name="Eijlander R.T."/>
            <person name="Kuipers O.P."/>
        </authorList>
    </citation>
    <scope>NUCLEOTIDE SEQUENCE [LARGE SCALE GENOMIC DNA]</scope>
    <source>
        <strain evidence="1 2">B4098</strain>
    </source>
</reference>
<dbReference type="AlphaFoldDB" id="A0A150KCR7"/>
<protein>
    <submittedName>
        <fullName evidence="1">Uncharacterized protein</fullName>
    </submittedName>
</protein>
<evidence type="ECO:0000313" key="2">
    <source>
        <dbReference type="Proteomes" id="UP000075288"/>
    </source>
</evidence>
<dbReference type="EMBL" id="LQYG01000001">
    <property type="protein sequence ID" value="KYC67290.1"/>
    <property type="molecule type" value="Genomic_DNA"/>
</dbReference>
<comment type="caution">
    <text evidence="1">The sequence shown here is derived from an EMBL/GenBank/DDBJ whole genome shotgun (WGS) entry which is preliminary data.</text>
</comment>
<evidence type="ECO:0000313" key="1">
    <source>
        <dbReference type="EMBL" id="KYC67290.1"/>
    </source>
</evidence>
<name>A0A150KCR7_HEYCO</name>